<dbReference type="InterPro" id="IPR002347">
    <property type="entry name" value="SDR_fam"/>
</dbReference>
<evidence type="ECO:0000256" key="1">
    <source>
        <dbReference type="ARBA" id="ARBA00023002"/>
    </source>
</evidence>
<keyword evidence="3" id="KW-1185">Reference proteome</keyword>
<evidence type="ECO:0000313" key="3">
    <source>
        <dbReference type="Proteomes" id="UP000574317"/>
    </source>
</evidence>
<dbReference type="PANTHER" id="PTHR43157">
    <property type="entry name" value="PHOSPHATIDYLINOSITOL-GLYCAN BIOSYNTHESIS CLASS F PROTEIN-RELATED"/>
    <property type="match status" value="1"/>
</dbReference>
<dbReference type="Pfam" id="PF00106">
    <property type="entry name" value="adh_short"/>
    <property type="match status" value="1"/>
</dbReference>
<protein>
    <submittedName>
        <fullName evidence="2">Retinol dehydrogenase 11</fullName>
    </submittedName>
</protein>
<proteinExistence type="predicted"/>
<evidence type="ECO:0000313" key="2">
    <source>
        <dbReference type="EMBL" id="KAF5565037.1"/>
    </source>
</evidence>
<dbReference type="PRINTS" id="PR00081">
    <property type="entry name" value="GDHRDH"/>
</dbReference>
<dbReference type="EMBL" id="JAAOAO010000065">
    <property type="protein sequence ID" value="KAF5565037.1"/>
    <property type="molecule type" value="Genomic_DNA"/>
</dbReference>
<dbReference type="AlphaFoldDB" id="A0A8H5K298"/>
<reference evidence="2 3" key="1">
    <citation type="submission" date="2020-05" db="EMBL/GenBank/DDBJ databases">
        <title>Identification and distribution of gene clusters putatively required for synthesis of sphingolipid metabolism inhibitors in phylogenetically diverse species of the filamentous fungus Fusarium.</title>
        <authorList>
            <person name="Kim H.-S."/>
            <person name="Busman M."/>
            <person name="Brown D.W."/>
            <person name="Divon H."/>
            <person name="Uhlig S."/>
            <person name="Proctor R.H."/>
        </authorList>
    </citation>
    <scope>NUCLEOTIDE SEQUENCE [LARGE SCALE GENOMIC DNA]</scope>
    <source>
        <strain evidence="2 3">NRRL 25196</strain>
    </source>
</reference>
<keyword evidence="1" id="KW-0560">Oxidoreductase</keyword>
<sequence>MAPKSLDLAPDNYRFFRSQTTKPVPIPKDISLSDSTIIITGANTGIGYGAAEQFLAMNLKRLIIAVRSISKGEAAATTLRAKHPNAEILVWQVDMNIYKSVQDFAKKCETLDRIDLVILNAGIQMTKFELSPEGHEVSFQVNYLSTVLLATLLLPTLKQKAPAGQPGHLTIVNSGTSLMADFPNAKDENVMEFFDKEAFFTGGVNPLPTYSRTKALAHFWIVKLAERVKAEDVIVNLVDPGLVGGTSLTRGQGNIIIQYIFAFVNWIAARSINNGASTFVQAGVVMGKETHGSYLQDWRIHHYTKFLYTKEGKAFAEKVWYETNKLLSFANVDGILNSL</sequence>
<accession>A0A8H5K298</accession>
<dbReference type="Gene3D" id="3.40.50.720">
    <property type="entry name" value="NAD(P)-binding Rossmann-like Domain"/>
    <property type="match status" value="1"/>
</dbReference>
<dbReference type="SUPFAM" id="SSF51735">
    <property type="entry name" value="NAD(P)-binding Rossmann-fold domains"/>
    <property type="match status" value="1"/>
</dbReference>
<dbReference type="GO" id="GO:0016491">
    <property type="term" value="F:oxidoreductase activity"/>
    <property type="evidence" value="ECO:0007669"/>
    <property type="project" value="UniProtKB-KW"/>
</dbReference>
<dbReference type="Proteomes" id="UP000574317">
    <property type="component" value="Unassembled WGS sequence"/>
</dbReference>
<organism evidence="2 3">
    <name type="scientific">Fusarium napiforme</name>
    <dbReference type="NCBI Taxonomy" id="42672"/>
    <lineage>
        <taxon>Eukaryota</taxon>
        <taxon>Fungi</taxon>
        <taxon>Dikarya</taxon>
        <taxon>Ascomycota</taxon>
        <taxon>Pezizomycotina</taxon>
        <taxon>Sordariomycetes</taxon>
        <taxon>Hypocreomycetidae</taxon>
        <taxon>Hypocreales</taxon>
        <taxon>Nectriaceae</taxon>
        <taxon>Fusarium</taxon>
        <taxon>Fusarium fujikuroi species complex</taxon>
    </lineage>
</organism>
<dbReference type="PANTHER" id="PTHR43157:SF35">
    <property type="entry name" value="DEHYDROGENASE_REDUCTASE FAMILY PROTEIN, PUTATIVE-RELATED"/>
    <property type="match status" value="1"/>
</dbReference>
<gene>
    <name evidence="2" type="ORF">FNAPI_1856</name>
</gene>
<dbReference type="InterPro" id="IPR036291">
    <property type="entry name" value="NAD(P)-bd_dom_sf"/>
</dbReference>
<comment type="caution">
    <text evidence="2">The sequence shown here is derived from an EMBL/GenBank/DDBJ whole genome shotgun (WGS) entry which is preliminary data.</text>
</comment>
<name>A0A8H5K298_9HYPO</name>